<feature type="region of interest" description="Disordered" evidence="1">
    <location>
        <begin position="580"/>
        <end position="607"/>
    </location>
</feature>
<proteinExistence type="predicted"/>
<evidence type="ECO:0000259" key="2">
    <source>
        <dbReference type="Pfam" id="PF01926"/>
    </source>
</evidence>
<feature type="domain" description="NOA1/YqeH-like C-terminal" evidence="3">
    <location>
        <begin position="458"/>
        <end position="556"/>
    </location>
</feature>
<dbReference type="Gene3D" id="3.40.50.300">
    <property type="entry name" value="P-loop containing nucleotide triphosphate hydrolases"/>
    <property type="match status" value="1"/>
</dbReference>
<dbReference type="Pfam" id="PF21516">
    <property type="entry name" value="YqeH-like_C"/>
    <property type="match status" value="1"/>
</dbReference>
<dbReference type="InterPro" id="IPR006073">
    <property type="entry name" value="GTP-bd"/>
</dbReference>
<accession>A0AAV6XXW2</accession>
<feature type="compositionally biased region" description="Basic and acidic residues" evidence="1">
    <location>
        <begin position="580"/>
        <end position="589"/>
    </location>
</feature>
<dbReference type="CDD" id="cd01855">
    <property type="entry name" value="YqeH"/>
    <property type="match status" value="1"/>
</dbReference>
<evidence type="ECO:0000256" key="1">
    <source>
        <dbReference type="SAM" id="MobiDB-lite"/>
    </source>
</evidence>
<dbReference type="GO" id="GO:0005525">
    <property type="term" value="F:GTP binding"/>
    <property type="evidence" value="ECO:0007669"/>
    <property type="project" value="InterPro"/>
</dbReference>
<dbReference type="Proteomes" id="UP000826271">
    <property type="component" value="Unassembled WGS sequence"/>
</dbReference>
<dbReference type="SUPFAM" id="SSF52540">
    <property type="entry name" value="P-loop containing nucleoside triphosphate hydrolases"/>
    <property type="match status" value="1"/>
</dbReference>
<dbReference type="InterPro" id="IPR048422">
    <property type="entry name" value="NOA1/YqeH-like_C"/>
</dbReference>
<keyword evidence="5" id="KW-1185">Reference proteome</keyword>
<dbReference type="InterPro" id="IPR050896">
    <property type="entry name" value="Mito_lipid_metab_GTPase"/>
</dbReference>
<organism evidence="4 5">
    <name type="scientific">Buddleja alternifolia</name>
    <dbReference type="NCBI Taxonomy" id="168488"/>
    <lineage>
        <taxon>Eukaryota</taxon>
        <taxon>Viridiplantae</taxon>
        <taxon>Streptophyta</taxon>
        <taxon>Embryophyta</taxon>
        <taxon>Tracheophyta</taxon>
        <taxon>Spermatophyta</taxon>
        <taxon>Magnoliopsida</taxon>
        <taxon>eudicotyledons</taxon>
        <taxon>Gunneridae</taxon>
        <taxon>Pentapetalae</taxon>
        <taxon>asterids</taxon>
        <taxon>lamiids</taxon>
        <taxon>Lamiales</taxon>
        <taxon>Scrophulariaceae</taxon>
        <taxon>Buddlejeae</taxon>
        <taxon>Buddleja</taxon>
    </lineage>
</organism>
<reference evidence="4" key="1">
    <citation type="submission" date="2019-10" db="EMBL/GenBank/DDBJ databases">
        <authorList>
            <person name="Zhang R."/>
            <person name="Pan Y."/>
            <person name="Wang J."/>
            <person name="Ma R."/>
            <person name="Yu S."/>
        </authorList>
    </citation>
    <scope>NUCLEOTIDE SEQUENCE</scope>
    <source>
        <strain evidence="4">LA-IB0</strain>
        <tissue evidence="4">Leaf</tissue>
    </source>
</reference>
<dbReference type="PANTHER" id="PTHR46434:SF1">
    <property type="entry name" value="GENETIC INTERACTOR OF PROHIBITINS 3, MITOCHONDRIAL"/>
    <property type="match status" value="1"/>
</dbReference>
<evidence type="ECO:0000313" key="5">
    <source>
        <dbReference type="Proteomes" id="UP000826271"/>
    </source>
</evidence>
<evidence type="ECO:0000313" key="4">
    <source>
        <dbReference type="EMBL" id="KAG8387339.1"/>
    </source>
</evidence>
<dbReference type="Pfam" id="PF01926">
    <property type="entry name" value="MMR_HSR1"/>
    <property type="match status" value="1"/>
</dbReference>
<sequence>MMVRNLSPSRLKKLLAPFSLTTYTYTRPVSNSLHSLTIDPSPPSSFSQNPLKTLPLIFFTASFSSLPVKNLSSSHLHLTRDGNYDDANEKAFPICPGCGIPMQDVDCTQPGFFVKPSDKGPNYKKFKKMTPIEDESEISDSLKRGLTNEVIDVERIESFGIEDEVFDKMPQRVEALGSEKRVGEKPIVCSRCHNLRHYQKVHDPSVENLLPDFDFDHTVGRRLVSISGARSVILLVVDATDFDGSFPRRVANLVSRTIDENAQSWKEGKSGNIPRILLVVTKIDLLPSNISPTGLEHWVRTRARAGGAGKLTSVHLVSAVKEWGVKTLVDDVVKFAGVRGNVWAVGAQNAGKSTLINAIGKFVGMKGTHLTEASVPGTTLGILRMEGVLPGKAKLFDTPGLLHPHQISTRLTREEQKLVRIEKELKPRTYRIKAGQSVHIGGLLRLDIEESSVDSIYVTVWASPLVPLHMGKTENACTMLEEHFGRQLQPPIETRRVEELGKWVKREFHVTGNGWDSSSIDIAAAGLGWFAIGLKGEASLGVWTYEGVDVILRNALLPQRSHKFEVSGFTVSEIVSKADRARSKKYQNEKKRKSSNPPKASSSESSASVVVPSNLHDLGITFQFNNSSTLMHQTDDSFRVILTSQGPQDFGTRFGELHVDPVT</sequence>
<feature type="domain" description="G" evidence="2">
    <location>
        <begin position="342"/>
        <end position="417"/>
    </location>
</feature>
<comment type="caution">
    <text evidence="4">The sequence shown here is derived from an EMBL/GenBank/DDBJ whole genome shotgun (WGS) entry which is preliminary data.</text>
</comment>
<dbReference type="PANTHER" id="PTHR46434">
    <property type="entry name" value="GENETIC INTERACTOR OF PROHIBITINS 3, MITOCHONDRIAL"/>
    <property type="match status" value="1"/>
</dbReference>
<evidence type="ECO:0008006" key="6">
    <source>
        <dbReference type="Google" id="ProtNLM"/>
    </source>
</evidence>
<dbReference type="AlphaFoldDB" id="A0AAV6XXW2"/>
<dbReference type="GO" id="GO:0005739">
    <property type="term" value="C:mitochondrion"/>
    <property type="evidence" value="ECO:0007669"/>
    <property type="project" value="TreeGrafter"/>
</dbReference>
<protein>
    <recommendedName>
        <fullName evidence="6">GTP-binding protein BRASSINAZOLE INSENSITIVE PALE GREEN 2, chloroplastic</fullName>
    </recommendedName>
</protein>
<feature type="compositionally biased region" description="Low complexity" evidence="1">
    <location>
        <begin position="595"/>
        <end position="607"/>
    </location>
</feature>
<evidence type="ECO:0000259" key="3">
    <source>
        <dbReference type="Pfam" id="PF21516"/>
    </source>
</evidence>
<gene>
    <name evidence="4" type="ORF">BUALT_Bualt02G0011200</name>
</gene>
<name>A0AAV6XXW2_9LAMI</name>
<dbReference type="InterPro" id="IPR027417">
    <property type="entry name" value="P-loop_NTPase"/>
</dbReference>
<dbReference type="EMBL" id="WHWC01000002">
    <property type="protein sequence ID" value="KAG8387339.1"/>
    <property type="molecule type" value="Genomic_DNA"/>
</dbReference>